<keyword evidence="4" id="KW-1185">Reference proteome</keyword>
<evidence type="ECO:0000256" key="2">
    <source>
        <dbReference type="SAM" id="Phobius"/>
    </source>
</evidence>
<feature type="compositionally biased region" description="Basic and acidic residues" evidence="1">
    <location>
        <begin position="8"/>
        <end position="19"/>
    </location>
</feature>
<dbReference type="AlphaFoldDB" id="A0A8S1GZZ7"/>
<reference evidence="3" key="1">
    <citation type="submission" date="2020-10" db="EMBL/GenBank/DDBJ databases">
        <authorList>
            <person name="Kikuchi T."/>
        </authorList>
    </citation>
    <scope>NUCLEOTIDE SEQUENCE</scope>
    <source>
        <strain evidence="3">NKZ352</strain>
    </source>
</reference>
<sequence>MIFINTRPVDENAQCERRPSKAPSHQNMSPYEAAPQMARLALSLMLFYVLVSVFPCILFYPISLLSLVIPVLSIFFALCAMRRDSQSNQWPFLLIAVVGILLKIAAIVVYISLFPVRDNLRKTGGFLAKNTVKTEADSRHYRTVFFIILVAIECFLLIIGGCLKWHMVTFEQRDDRHKRRATLTTSRPLISEPA</sequence>
<dbReference type="EMBL" id="CAJGYM010000011">
    <property type="protein sequence ID" value="CAD6189576.1"/>
    <property type="molecule type" value="Genomic_DNA"/>
</dbReference>
<feature type="transmembrane region" description="Helical" evidence="2">
    <location>
        <begin position="144"/>
        <end position="163"/>
    </location>
</feature>
<organism evidence="3 4">
    <name type="scientific">Caenorhabditis auriculariae</name>
    <dbReference type="NCBI Taxonomy" id="2777116"/>
    <lineage>
        <taxon>Eukaryota</taxon>
        <taxon>Metazoa</taxon>
        <taxon>Ecdysozoa</taxon>
        <taxon>Nematoda</taxon>
        <taxon>Chromadorea</taxon>
        <taxon>Rhabditida</taxon>
        <taxon>Rhabditina</taxon>
        <taxon>Rhabditomorpha</taxon>
        <taxon>Rhabditoidea</taxon>
        <taxon>Rhabditidae</taxon>
        <taxon>Peloderinae</taxon>
        <taxon>Caenorhabditis</taxon>
    </lineage>
</organism>
<feature type="region of interest" description="Disordered" evidence="1">
    <location>
        <begin position="1"/>
        <end position="29"/>
    </location>
</feature>
<accession>A0A8S1GZZ7</accession>
<evidence type="ECO:0000313" key="3">
    <source>
        <dbReference type="EMBL" id="CAD6189576.1"/>
    </source>
</evidence>
<name>A0A8S1GZZ7_9PELO</name>
<keyword evidence="2" id="KW-0812">Transmembrane</keyword>
<evidence type="ECO:0000313" key="4">
    <source>
        <dbReference type="Proteomes" id="UP000835052"/>
    </source>
</evidence>
<keyword evidence="2" id="KW-1133">Transmembrane helix</keyword>
<feature type="transmembrane region" description="Helical" evidence="2">
    <location>
        <begin position="60"/>
        <end position="80"/>
    </location>
</feature>
<proteinExistence type="predicted"/>
<gene>
    <name evidence="3" type="ORF">CAUJ_LOCUS5495</name>
</gene>
<protein>
    <submittedName>
        <fullName evidence="3">Uncharacterized protein</fullName>
    </submittedName>
</protein>
<dbReference type="OrthoDB" id="5847726at2759"/>
<keyword evidence="2" id="KW-0472">Membrane</keyword>
<comment type="caution">
    <text evidence="3">The sequence shown here is derived from an EMBL/GenBank/DDBJ whole genome shotgun (WGS) entry which is preliminary data.</text>
</comment>
<evidence type="ECO:0000256" key="1">
    <source>
        <dbReference type="SAM" id="MobiDB-lite"/>
    </source>
</evidence>
<feature type="transmembrane region" description="Helical" evidence="2">
    <location>
        <begin position="92"/>
        <end position="113"/>
    </location>
</feature>
<dbReference type="Proteomes" id="UP000835052">
    <property type="component" value="Unassembled WGS sequence"/>
</dbReference>